<dbReference type="Proteomes" id="UP001218629">
    <property type="component" value="Chromosome"/>
</dbReference>
<gene>
    <name evidence="2" type="ORF">MOV08_11615</name>
</gene>
<dbReference type="EMBL" id="CP095749">
    <property type="protein sequence ID" value="WEB39860.1"/>
    <property type="molecule type" value="Genomic_DNA"/>
</dbReference>
<protein>
    <recommendedName>
        <fullName evidence="4">Protein kinase domain-containing protein</fullName>
    </recommendedName>
</protein>
<dbReference type="Gene3D" id="3.30.200.20">
    <property type="entry name" value="Phosphorylase Kinase, domain 1"/>
    <property type="match status" value="1"/>
</dbReference>
<keyword evidence="3" id="KW-1185">Reference proteome</keyword>
<reference evidence="2 3" key="1">
    <citation type="submission" date="2022-03" db="EMBL/GenBank/DDBJ databases">
        <title>Streptomyces yunnanensis P86,complete genome.</title>
        <authorList>
            <person name="Chen S."/>
            <person name="Zhang Q."/>
        </authorList>
    </citation>
    <scope>NUCLEOTIDE SEQUENCE [LARGE SCALE GENOMIC DNA]</scope>
    <source>
        <strain evidence="2 3">P86</strain>
    </source>
</reference>
<sequence length="198" mass="21481">MRLGTTMGGRYRLTRGPLRGGMSEVWLARDQRLPRDVVLKRLLAADGTAPFDVLEAEARALARFGHPHVVTLHDVLTLPAPGRLRVGRGRRTRQTRLVMEYVCGGSLEDRPPLPPRRAARRPSPRGAPPATPPTTRLPRSSGVAPSAPRTSSPWPPRCTTWSPAGRRAPAPPARTPTRTSSPAGPPAARSNSPRIWAC</sequence>
<evidence type="ECO:0000313" key="2">
    <source>
        <dbReference type="EMBL" id="WEB39860.1"/>
    </source>
</evidence>
<evidence type="ECO:0008006" key="4">
    <source>
        <dbReference type="Google" id="ProtNLM"/>
    </source>
</evidence>
<evidence type="ECO:0000256" key="1">
    <source>
        <dbReference type="SAM" id="MobiDB-lite"/>
    </source>
</evidence>
<feature type="compositionally biased region" description="Low complexity" evidence="1">
    <location>
        <begin position="133"/>
        <end position="142"/>
    </location>
</feature>
<evidence type="ECO:0000313" key="3">
    <source>
        <dbReference type="Proteomes" id="UP001218629"/>
    </source>
</evidence>
<dbReference type="SUPFAM" id="SSF56112">
    <property type="entry name" value="Protein kinase-like (PK-like)"/>
    <property type="match status" value="1"/>
</dbReference>
<accession>A0ABY8A4I2</accession>
<dbReference type="RefSeq" id="WP_275307409.1">
    <property type="nucleotide sequence ID" value="NZ_CP095749.1"/>
</dbReference>
<proteinExistence type="predicted"/>
<name>A0ABY8A4I2_9ACTN</name>
<dbReference type="InterPro" id="IPR011009">
    <property type="entry name" value="Kinase-like_dom_sf"/>
</dbReference>
<feature type="compositionally biased region" description="Polar residues" evidence="1">
    <location>
        <begin position="189"/>
        <end position="198"/>
    </location>
</feature>
<feature type="region of interest" description="Disordered" evidence="1">
    <location>
        <begin position="105"/>
        <end position="198"/>
    </location>
</feature>
<organism evidence="2 3">
    <name type="scientific">Streptomyces yunnanensis</name>
    <dbReference type="NCBI Taxonomy" id="156453"/>
    <lineage>
        <taxon>Bacteria</taxon>
        <taxon>Bacillati</taxon>
        <taxon>Actinomycetota</taxon>
        <taxon>Actinomycetes</taxon>
        <taxon>Kitasatosporales</taxon>
        <taxon>Streptomycetaceae</taxon>
        <taxon>Streptomyces</taxon>
    </lineage>
</organism>